<accession>A0A495JLN9</accession>
<dbReference type="InterPro" id="IPR056079">
    <property type="entry name" value="DUF7662"/>
</dbReference>
<gene>
    <name evidence="3" type="ORF">BDK92_4286</name>
</gene>
<dbReference type="Pfam" id="PF24698">
    <property type="entry name" value="DUF7662"/>
    <property type="match status" value="1"/>
</dbReference>
<feature type="domain" description="DUF7662" evidence="2">
    <location>
        <begin position="6"/>
        <end position="78"/>
    </location>
</feature>
<reference evidence="3 4" key="1">
    <citation type="submission" date="2018-10" db="EMBL/GenBank/DDBJ databases">
        <title>Sequencing the genomes of 1000 actinobacteria strains.</title>
        <authorList>
            <person name="Klenk H.-P."/>
        </authorList>
    </citation>
    <scope>NUCLEOTIDE SEQUENCE [LARGE SCALE GENOMIC DNA]</scope>
    <source>
        <strain evidence="3 4">DSM 45175</strain>
    </source>
</reference>
<sequence>MSGKYHPLTAALSAASARGQQDVELDFDAIADLIAGLPPSAGLRQWWANTDHPQARAWRAAGYRVQQVHLDRRRVRFSRLPASAASRHDITPPQAHSAAVAGPPAVVGSPVDVRVRLRWTDAGSVVLDGTGKPAFPRAAASHGLYRLIFSGPGTRIYIGESENLHRRLSNNYRNPGPSQQTSLRINALLREHLTAGGTVSLAVATAATVVVDEQERPLDLTFKAGRLLAESAALVAARMAGDAQIVNLG</sequence>
<dbReference type="OrthoDB" id="3480230at2"/>
<name>A0A495JLN9_9ACTN</name>
<dbReference type="RefSeq" id="WP_147457071.1">
    <property type="nucleotide sequence ID" value="NZ_RBKT01000001.1"/>
</dbReference>
<dbReference type="Proteomes" id="UP000277671">
    <property type="component" value="Unassembled WGS sequence"/>
</dbReference>
<dbReference type="AlphaFoldDB" id="A0A495JLN9"/>
<protein>
    <recommendedName>
        <fullName evidence="2">DUF7662 domain-containing protein</fullName>
    </recommendedName>
</protein>
<organism evidence="3 4">
    <name type="scientific">Micromonospora pisi</name>
    <dbReference type="NCBI Taxonomy" id="589240"/>
    <lineage>
        <taxon>Bacteria</taxon>
        <taxon>Bacillati</taxon>
        <taxon>Actinomycetota</taxon>
        <taxon>Actinomycetes</taxon>
        <taxon>Micromonosporales</taxon>
        <taxon>Micromonosporaceae</taxon>
        <taxon>Micromonospora</taxon>
    </lineage>
</organism>
<evidence type="ECO:0000256" key="1">
    <source>
        <dbReference type="SAM" id="MobiDB-lite"/>
    </source>
</evidence>
<evidence type="ECO:0000259" key="2">
    <source>
        <dbReference type="Pfam" id="PF24698"/>
    </source>
</evidence>
<dbReference type="EMBL" id="RBKT01000001">
    <property type="protein sequence ID" value="RKR89926.1"/>
    <property type="molecule type" value="Genomic_DNA"/>
</dbReference>
<feature type="region of interest" description="Disordered" evidence="1">
    <location>
        <begin position="84"/>
        <end position="103"/>
    </location>
</feature>
<evidence type="ECO:0000313" key="3">
    <source>
        <dbReference type="EMBL" id="RKR89926.1"/>
    </source>
</evidence>
<keyword evidence="4" id="KW-1185">Reference proteome</keyword>
<evidence type="ECO:0000313" key="4">
    <source>
        <dbReference type="Proteomes" id="UP000277671"/>
    </source>
</evidence>
<proteinExistence type="predicted"/>
<comment type="caution">
    <text evidence="3">The sequence shown here is derived from an EMBL/GenBank/DDBJ whole genome shotgun (WGS) entry which is preliminary data.</text>
</comment>